<protein>
    <submittedName>
        <fullName evidence="5">DUF2007 domain-containing protein</fullName>
    </submittedName>
</protein>
<dbReference type="EMBL" id="SAWY01000021">
    <property type="protein sequence ID" value="TPH14620.1"/>
    <property type="molecule type" value="Genomic_DNA"/>
</dbReference>
<evidence type="ECO:0000256" key="2">
    <source>
        <dbReference type="ARBA" id="ARBA00022771"/>
    </source>
</evidence>
<evidence type="ECO:0000256" key="1">
    <source>
        <dbReference type="ARBA" id="ARBA00022723"/>
    </source>
</evidence>
<feature type="domain" description="RanBP2-type" evidence="4">
    <location>
        <begin position="77"/>
        <end position="96"/>
    </location>
</feature>
<keyword evidence="6" id="KW-1185">Reference proteome</keyword>
<dbReference type="Proteomes" id="UP000315303">
    <property type="component" value="Unassembled WGS sequence"/>
</dbReference>
<sequence>MKMVYSNENSFLVNNVKNIIEAQGIQVFIKNEYAQGAVGEISAFDSWPELWVVNDSDVKQAELIIKTNQNQTSYTQWICNNCCESNDASFELCWKCQKENT</sequence>
<accession>A0A502KSB6</accession>
<dbReference type="PROSITE" id="PS01358">
    <property type="entry name" value="ZF_RANBP2_1"/>
    <property type="match status" value="1"/>
</dbReference>
<evidence type="ECO:0000256" key="3">
    <source>
        <dbReference type="ARBA" id="ARBA00022833"/>
    </source>
</evidence>
<dbReference type="InterPro" id="IPR018551">
    <property type="entry name" value="DUF2007"/>
</dbReference>
<dbReference type="RefSeq" id="WP_140603530.1">
    <property type="nucleotide sequence ID" value="NZ_SAWY01000021.1"/>
</dbReference>
<proteinExistence type="predicted"/>
<name>A0A502KSB6_9GAMM</name>
<comment type="caution">
    <text evidence="5">The sequence shown here is derived from an EMBL/GenBank/DDBJ whole genome shotgun (WGS) entry which is preliminary data.</text>
</comment>
<gene>
    <name evidence="5" type="ORF">EPA86_10995</name>
</gene>
<dbReference type="OrthoDB" id="9814654at2"/>
<dbReference type="Pfam" id="PF09413">
    <property type="entry name" value="DUF2007"/>
    <property type="match status" value="1"/>
</dbReference>
<evidence type="ECO:0000313" key="5">
    <source>
        <dbReference type="EMBL" id="TPH14620.1"/>
    </source>
</evidence>
<evidence type="ECO:0000313" key="6">
    <source>
        <dbReference type="Proteomes" id="UP000315303"/>
    </source>
</evidence>
<dbReference type="AlphaFoldDB" id="A0A502KSB6"/>
<evidence type="ECO:0000259" key="4">
    <source>
        <dbReference type="PROSITE" id="PS01358"/>
    </source>
</evidence>
<organism evidence="5 6">
    <name type="scientific">Litorilituus lipolyticus</name>
    <dbReference type="NCBI Taxonomy" id="2491017"/>
    <lineage>
        <taxon>Bacteria</taxon>
        <taxon>Pseudomonadati</taxon>
        <taxon>Pseudomonadota</taxon>
        <taxon>Gammaproteobacteria</taxon>
        <taxon>Alteromonadales</taxon>
        <taxon>Colwelliaceae</taxon>
        <taxon>Litorilituus</taxon>
    </lineage>
</organism>
<reference evidence="5 6" key="1">
    <citation type="submission" date="2019-01" db="EMBL/GenBank/DDBJ databases">
        <title>Litorilituus lipolytica sp. nov., isolated from intertidal sand of the Yellow Sea in China.</title>
        <authorList>
            <person name="Liu A."/>
        </authorList>
    </citation>
    <scope>NUCLEOTIDE SEQUENCE [LARGE SCALE GENOMIC DNA]</scope>
    <source>
        <strain evidence="5 6">RZ04</strain>
    </source>
</reference>
<dbReference type="InterPro" id="IPR001876">
    <property type="entry name" value="Znf_RanBP2"/>
</dbReference>
<keyword evidence="3" id="KW-0862">Zinc</keyword>
<keyword evidence="2" id="KW-0863">Zinc-finger</keyword>
<keyword evidence="1" id="KW-0479">Metal-binding</keyword>
<dbReference type="GO" id="GO:0008270">
    <property type="term" value="F:zinc ion binding"/>
    <property type="evidence" value="ECO:0007669"/>
    <property type="project" value="UniProtKB-KW"/>
</dbReference>